<feature type="transmembrane region" description="Helical" evidence="6">
    <location>
        <begin position="319"/>
        <end position="338"/>
    </location>
</feature>
<dbReference type="Proteomes" id="UP001600064">
    <property type="component" value="Unassembled WGS sequence"/>
</dbReference>
<feature type="region of interest" description="Disordered" evidence="5">
    <location>
        <begin position="1"/>
        <end position="148"/>
    </location>
</feature>
<evidence type="ECO:0000256" key="3">
    <source>
        <dbReference type="ARBA" id="ARBA00022989"/>
    </source>
</evidence>
<reference evidence="8 9" key="1">
    <citation type="journal article" date="2024" name="Commun. Biol.">
        <title>Comparative genomic analysis of thermophilic fungi reveals convergent evolutionary adaptations and gene losses.</title>
        <authorList>
            <person name="Steindorff A.S."/>
            <person name="Aguilar-Pontes M.V."/>
            <person name="Robinson A.J."/>
            <person name="Andreopoulos B."/>
            <person name="LaButti K."/>
            <person name="Kuo A."/>
            <person name="Mondo S."/>
            <person name="Riley R."/>
            <person name="Otillar R."/>
            <person name="Haridas S."/>
            <person name="Lipzen A."/>
            <person name="Grimwood J."/>
            <person name="Schmutz J."/>
            <person name="Clum A."/>
            <person name="Reid I.D."/>
            <person name="Moisan M.C."/>
            <person name="Butler G."/>
            <person name="Nguyen T.T.M."/>
            <person name="Dewar K."/>
            <person name="Conant G."/>
            <person name="Drula E."/>
            <person name="Henrissat B."/>
            <person name="Hansel C."/>
            <person name="Singer S."/>
            <person name="Hutchinson M.I."/>
            <person name="de Vries R.P."/>
            <person name="Natvig D.O."/>
            <person name="Powell A.J."/>
            <person name="Tsang A."/>
            <person name="Grigoriev I.V."/>
        </authorList>
    </citation>
    <scope>NUCLEOTIDE SEQUENCE [LARGE SCALE GENOMIC DNA]</scope>
    <source>
        <strain evidence="8 9">ATCC 22073</strain>
    </source>
</reference>
<feature type="transmembrane region" description="Helical" evidence="6">
    <location>
        <begin position="158"/>
        <end position="180"/>
    </location>
</feature>
<evidence type="ECO:0000256" key="4">
    <source>
        <dbReference type="ARBA" id="ARBA00023136"/>
    </source>
</evidence>
<feature type="compositionally biased region" description="Acidic residues" evidence="5">
    <location>
        <begin position="69"/>
        <end position="83"/>
    </location>
</feature>
<dbReference type="PANTHER" id="PTHR23502:SF12">
    <property type="entry name" value="MULTIDRUG TRANSPORTER, PUTATIVE (AFU_ORTHOLOGUE AFUA_1G06440)-RELATED"/>
    <property type="match status" value="1"/>
</dbReference>
<evidence type="ECO:0000256" key="1">
    <source>
        <dbReference type="ARBA" id="ARBA00004141"/>
    </source>
</evidence>
<feature type="compositionally biased region" description="Basic and acidic residues" evidence="5">
    <location>
        <begin position="614"/>
        <end position="637"/>
    </location>
</feature>
<protein>
    <recommendedName>
        <fullName evidence="7">Major facilitator superfamily (MFS) profile domain-containing protein</fullName>
    </recommendedName>
</protein>
<keyword evidence="2 6" id="KW-0812">Transmembrane</keyword>
<keyword evidence="3 6" id="KW-1133">Transmembrane helix</keyword>
<evidence type="ECO:0000313" key="9">
    <source>
        <dbReference type="Proteomes" id="UP001600064"/>
    </source>
</evidence>
<feature type="transmembrane region" description="Helical" evidence="6">
    <location>
        <begin position="230"/>
        <end position="256"/>
    </location>
</feature>
<organism evidence="8 9">
    <name type="scientific">Remersonia thermophila</name>
    <dbReference type="NCBI Taxonomy" id="72144"/>
    <lineage>
        <taxon>Eukaryota</taxon>
        <taxon>Fungi</taxon>
        <taxon>Dikarya</taxon>
        <taxon>Ascomycota</taxon>
        <taxon>Pezizomycotina</taxon>
        <taxon>Sordariomycetes</taxon>
        <taxon>Sordariomycetidae</taxon>
        <taxon>Sordariales</taxon>
        <taxon>Sordariales incertae sedis</taxon>
        <taxon>Remersonia</taxon>
    </lineage>
</organism>
<feature type="transmembrane region" description="Helical" evidence="6">
    <location>
        <begin position="507"/>
        <end position="528"/>
    </location>
</feature>
<comment type="caution">
    <text evidence="8">The sequence shown here is derived from an EMBL/GenBank/DDBJ whole genome shotgun (WGS) entry which is preliminary data.</text>
</comment>
<dbReference type="InterPro" id="IPR020846">
    <property type="entry name" value="MFS_dom"/>
</dbReference>
<evidence type="ECO:0000256" key="2">
    <source>
        <dbReference type="ARBA" id="ARBA00022692"/>
    </source>
</evidence>
<proteinExistence type="predicted"/>
<feature type="compositionally biased region" description="Low complexity" evidence="5">
    <location>
        <begin position="124"/>
        <end position="136"/>
    </location>
</feature>
<name>A0ABR4DDJ0_9PEZI</name>
<dbReference type="SUPFAM" id="SSF103473">
    <property type="entry name" value="MFS general substrate transporter"/>
    <property type="match status" value="1"/>
</dbReference>
<accession>A0ABR4DDJ0</accession>
<feature type="region of interest" description="Disordered" evidence="5">
    <location>
        <begin position="614"/>
        <end position="669"/>
    </location>
</feature>
<dbReference type="GeneID" id="98124236"/>
<dbReference type="Pfam" id="PF07690">
    <property type="entry name" value="MFS_1"/>
    <property type="match status" value="1"/>
</dbReference>
<dbReference type="RefSeq" id="XP_070867114.1">
    <property type="nucleotide sequence ID" value="XM_071009592.1"/>
</dbReference>
<evidence type="ECO:0000256" key="5">
    <source>
        <dbReference type="SAM" id="MobiDB-lite"/>
    </source>
</evidence>
<feature type="compositionally biased region" description="Basic and acidic residues" evidence="5">
    <location>
        <begin position="644"/>
        <end position="659"/>
    </location>
</feature>
<feature type="transmembrane region" description="Helical" evidence="6">
    <location>
        <begin position="573"/>
        <end position="593"/>
    </location>
</feature>
<sequence length="669" mass="72264">MAAALPDLEKQATSLAAASSETTTTTTTTQAAASQPLPPTGSNIISTLEEHAYGRPITTVQDLVPEPASELDDEDDDEDDDDDSHSHSHSSHHSHDDDDNNNNNNNNERGDGMAGGPISRHLTHTATHTSITSAASRPPDFEVTFAPDDPEDPRNWPLWYRAYTVLAVSYATWVVVLYSTSYTATVSQIMDEFDITSRPVATLGLTTYLLGLAAGSVVVAPLSEVYGRRVVYLVCLGVFTVLIVPCALAKSLGVLIGVRFVGALFGSALISNSPGTVVDIAGHETLALCMSWYSIAPLNGPVTGPLIGGYVGEGLGWRWANWLALILSGVAFVMVALVKETYAPALLKRKAERLRKETGEERWWCRHDQRVSTAALLRANLSRPFVLAATEPILWFFNIWISIVYGILYLCFVAYPIVFTLHRGWSVSQTGLSFLGIGVGTLLAISLEPAWRRLIDRVGVRRRPDPLDPARAGPEATALVMTIGACLTAAGQLAFSWTCLPASLSPLVPIAMGVPFGMGNTLCFVYGSHYLAGAYGAEHAASALAGNAVARSVVGAALPLAGTAMYDALTPRWAGTLLGGMEVVLISVPWAFYKYGDRIRERSPVIREMREEAMKRERRRERAEARKARVEMRRLRGEGGGNAGREEAAGEKKEEEVRELAAAQGARMA</sequence>
<feature type="transmembrane region" description="Helical" evidence="6">
    <location>
        <begin position="430"/>
        <end position="451"/>
    </location>
</feature>
<feature type="domain" description="Major facilitator superfamily (MFS) profile" evidence="7">
    <location>
        <begin position="164"/>
        <end position="669"/>
    </location>
</feature>
<feature type="transmembrane region" description="Helical" evidence="6">
    <location>
        <begin position="472"/>
        <end position="495"/>
    </location>
</feature>
<evidence type="ECO:0000313" key="8">
    <source>
        <dbReference type="EMBL" id="KAL2268390.1"/>
    </source>
</evidence>
<comment type="subcellular location">
    <subcellularLocation>
        <location evidence="1">Membrane</location>
        <topology evidence="1">Multi-pass membrane protein</topology>
    </subcellularLocation>
</comment>
<feature type="transmembrane region" description="Helical" evidence="6">
    <location>
        <begin position="540"/>
        <end position="561"/>
    </location>
</feature>
<gene>
    <name evidence="8" type="ORF">VTJ83DRAFT_3236</name>
</gene>
<dbReference type="InterPro" id="IPR011701">
    <property type="entry name" value="MFS"/>
</dbReference>
<dbReference type="InterPro" id="IPR036259">
    <property type="entry name" value="MFS_trans_sf"/>
</dbReference>
<evidence type="ECO:0000256" key="6">
    <source>
        <dbReference type="SAM" id="Phobius"/>
    </source>
</evidence>
<feature type="transmembrane region" description="Helical" evidence="6">
    <location>
        <begin position="393"/>
        <end position="418"/>
    </location>
</feature>
<dbReference type="PANTHER" id="PTHR23502">
    <property type="entry name" value="MAJOR FACILITATOR SUPERFAMILY"/>
    <property type="match status" value="1"/>
</dbReference>
<evidence type="ECO:0000259" key="7">
    <source>
        <dbReference type="PROSITE" id="PS50850"/>
    </source>
</evidence>
<keyword evidence="4 6" id="KW-0472">Membrane</keyword>
<keyword evidence="9" id="KW-1185">Reference proteome</keyword>
<dbReference type="EMBL" id="JAZGUE010000003">
    <property type="protein sequence ID" value="KAL2268390.1"/>
    <property type="molecule type" value="Genomic_DNA"/>
</dbReference>
<feature type="transmembrane region" description="Helical" evidence="6">
    <location>
        <begin position="200"/>
        <end position="223"/>
    </location>
</feature>
<feature type="compositionally biased region" description="Low complexity" evidence="5">
    <location>
        <begin position="11"/>
        <end position="35"/>
    </location>
</feature>
<dbReference type="Gene3D" id="1.20.1250.20">
    <property type="entry name" value="MFS general substrate transporter like domains"/>
    <property type="match status" value="1"/>
</dbReference>
<dbReference type="PROSITE" id="PS50850">
    <property type="entry name" value="MFS"/>
    <property type="match status" value="1"/>
</dbReference>